<evidence type="ECO:0000313" key="1">
    <source>
        <dbReference type="EMBL" id="JAH51426.1"/>
    </source>
</evidence>
<organism evidence="1">
    <name type="scientific">Anguilla anguilla</name>
    <name type="common">European freshwater eel</name>
    <name type="synonym">Muraena anguilla</name>
    <dbReference type="NCBI Taxonomy" id="7936"/>
    <lineage>
        <taxon>Eukaryota</taxon>
        <taxon>Metazoa</taxon>
        <taxon>Chordata</taxon>
        <taxon>Craniata</taxon>
        <taxon>Vertebrata</taxon>
        <taxon>Euteleostomi</taxon>
        <taxon>Actinopterygii</taxon>
        <taxon>Neopterygii</taxon>
        <taxon>Teleostei</taxon>
        <taxon>Anguilliformes</taxon>
        <taxon>Anguillidae</taxon>
        <taxon>Anguilla</taxon>
    </lineage>
</organism>
<reference evidence="1" key="1">
    <citation type="submission" date="2014-11" db="EMBL/GenBank/DDBJ databases">
        <authorList>
            <person name="Amaro Gonzalez C."/>
        </authorList>
    </citation>
    <scope>NUCLEOTIDE SEQUENCE</scope>
</reference>
<accession>A0A0E9TCV4</accession>
<proteinExistence type="predicted"/>
<name>A0A0E9TCV4_ANGAN</name>
<dbReference type="AlphaFoldDB" id="A0A0E9TCV4"/>
<protein>
    <submittedName>
        <fullName evidence="1">Uncharacterized protein</fullName>
    </submittedName>
</protein>
<dbReference type="EMBL" id="GBXM01057151">
    <property type="protein sequence ID" value="JAH51426.1"/>
    <property type="molecule type" value="Transcribed_RNA"/>
</dbReference>
<reference evidence="1" key="2">
    <citation type="journal article" date="2015" name="Fish Shellfish Immunol.">
        <title>Early steps in the European eel (Anguilla anguilla)-Vibrio vulnificus interaction in the gills: Role of the RtxA13 toxin.</title>
        <authorList>
            <person name="Callol A."/>
            <person name="Pajuelo D."/>
            <person name="Ebbesson L."/>
            <person name="Teles M."/>
            <person name="MacKenzie S."/>
            <person name="Amaro C."/>
        </authorList>
    </citation>
    <scope>NUCLEOTIDE SEQUENCE</scope>
</reference>
<sequence length="26" mass="3113">MPQDILRETLEKKGASSWDLKYVTFR</sequence>